<evidence type="ECO:0000313" key="20">
    <source>
        <dbReference type="Proteomes" id="UP000318571"/>
    </source>
</evidence>
<dbReference type="InterPro" id="IPR045134">
    <property type="entry name" value="UHRF1/2-like"/>
</dbReference>
<dbReference type="STRING" id="6832.A0A553NB83"/>
<comment type="pathway">
    <text evidence="2">Protein modification; protein ubiquitination.</text>
</comment>
<dbReference type="PROSITE" id="PS50016">
    <property type="entry name" value="ZF_PHD_2"/>
    <property type="match status" value="1"/>
</dbReference>
<dbReference type="InterPro" id="IPR019956">
    <property type="entry name" value="Ubiquitin_dom"/>
</dbReference>
<dbReference type="GO" id="GO:0008270">
    <property type="term" value="F:zinc ion binding"/>
    <property type="evidence" value="ECO:0007669"/>
    <property type="project" value="UniProtKB-KW"/>
</dbReference>
<dbReference type="EMBL" id="VCGU01000458">
    <property type="protein sequence ID" value="TRY62677.1"/>
    <property type="molecule type" value="Genomic_DNA"/>
</dbReference>
<dbReference type="SMART" id="SM00213">
    <property type="entry name" value="UBQ"/>
    <property type="match status" value="1"/>
</dbReference>
<comment type="catalytic activity">
    <reaction evidence="1">
        <text>S-ubiquitinyl-[E2 ubiquitin-conjugating enzyme]-L-cysteine + [acceptor protein]-L-lysine = [E2 ubiquitin-conjugating enzyme]-L-cysteine + N(6)-ubiquitinyl-[acceptor protein]-L-lysine.</text>
        <dbReference type="EC" id="2.3.2.27"/>
    </reaction>
</comment>
<feature type="region of interest" description="Disordered" evidence="14">
    <location>
        <begin position="444"/>
        <end position="474"/>
    </location>
</feature>
<dbReference type="InterPro" id="IPR011011">
    <property type="entry name" value="Znf_FYVE_PHD"/>
</dbReference>
<evidence type="ECO:0000256" key="5">
    <source>
        <dbReference type="ARBA" id="ARBA00022723"/>
    </source>
</evidence>
<dbReference type="SMART" id="SM00249">
    <property type="entry name" value="PHD"/>
    <property type="match status" value="1"/>
</dbReference>
<dbReference type="AlphaFoldDB" id="A0A553NB83"/>
<dbReference type="UniPathway" id="UPA00143"/>
<comment type="caution">
    <text evidence="19">The sequence shown here is derived from an EMBL/GenBank/DDBJ whole genome shotgun (WGS) entry which is preliminary data.</text>
</comment>
<keyword evidence="4" id="KW-0808">Transferase</keyword>
<evidence type="ECO:0000259" key="15">
    <source>
        <dbReference type="PROSITE" id="PS50016"/>
    </source>
</evidence>
<evidence type="ECO:0000256" key="10">
    <source>
        <dbReference type="ARBA" id="ARBA00023242"/>
    </source>
</evidence>
<dbReference type="Pfam" id="PF00628">
    <property type="entry name" value="PHD"/>
    <property type="match status" value="1"/>
</dbReference>
<dbReference type="PROSITE" id="PS00518">
    <property type="entry name" value="ZF_RING_1"/>
    <property type="match status" value="1"/>
</dbReference>
<accession>A0A553NB83</accession>
<keyword evidence="10 13" id="KW-0539">Nucleus</keyword>
<feature type="domain" description="RING-type" evidence="17">
    <location>
        <begin position="543"/>
        <end position="582"/>
    </location>
</feature>
<evidence type="ECO:0000256" key="12">
    <source>
        <dbReference type="PROSITE-ProRule" id="PRU00175"/>
    </source>
</evidence>
<evidence type="ECO:0000256" key="11">
    <source>
        <dbReference type="ARBA" id="ARBA00023306"/>
    </source>
</evidence>
<dbReference type="Pfam" id="PF00240">
    <property type="entry name" value="ubiquitin"/>
    <property type="match status" value="1"/>
</dbReference>
<dbReference type="InterPro" id="IPR017907">
    <property type="entry name" value="Znf_RING_CS"/>
</dbReference>
<dbReference type="SUPFAM" id="SSF57903">
    <property type="entry name" value="FYVE/PHD zinc finger"/>
    <property type="match status" value="1"/>
</dbReference>
<name>A0A553NB83_TIGCA</name>
<evidence type="ECO:0000256" key="4">
    <source>
        <dbReference type="ARBA" id="ARBA00022679"/>
    </source>
</evidence>
<evidence type="ECO:0000256" key="14">
    <source>
        <dbReference type="SAM" id="MobiDB-lite"/>
    </source>
</evidence>
<dbReference type="InterPro" id="IPR036987">
    <property type="entry name" value="SRA-YDG_sf"/>
</dbReference>
<dbReference type="InterPro" id="IPR029071">
    <property type="entry name" value="Ubiquitin-like_domsf"/>
</dbReference>
<dbReference type="PROSITE" id="PS51015">
    <property type="entry name" value="YDG"/>
    <property type="match status" value="1"/>
</dbReference>
<dbReference type="Gene3D" id="2.30.30.1150">
    <property type="match status" value="1"/>
</dbReference>
<dbReference type="GO" id="GO:0005634">
    <property type="term" value="C:nucleus"/>
    <property type="evidence" value="ECO:0007669"/>
    <property type="project" value="UniProtKB-SubCell"/>
</dbReference>
<dbReference type="Proteomes" id="UP000318571">
    <property type="component" value="Chromosome 10"/>
</dbReference>
<keyword evidence="5" id="KW-0479">Metal-binding</keyword>
<evidence type="ECO:0000313" key="19">
    <source>
        <dbReference type="EMBL" id="TRY62677.1"/>
    </source>
</evidence>
<keyword evidence="7" id="KW-0833">Ubl conjugation pathway</keyword>
<dbReference type="GO" id="GO:0016567">
    <property type="term" value="P:protein ubiquitination"/>
    <property type="evidence" value="ECO:0007669"/>
    <property type="project" value="UniProtKB-UniPathway"/>
</dbReference>
<dbReference type="InterPro" id="IPR001965">
    <property type="entry name" value="Znf_PHD"/>
</dbReference>
<dbReference type="PANTHER" id="PTHR14140">
    <property type="entry name" value="E3 UBIQUITIN-PROTEIN LIGASE UHRF-RELATED"/>
    <property type="match status" value="1"/>
</dbReference>
<evidence type="ECO:0000259" key="17">
    <source>
        <dbReference type="PROSITE" id="PS50089"/>
    </source>
</evidence>
<keyword evidence="20" id="KW-1185">Reference proteome</keyword>
<evidence type="ECO:0000259" key="18">
    <source>
        <dbReference type="PROSITE" id="PS51015"/>
    </source>
</evidence>
<comment type="subcellular location">
    <subcellularLocation>
        <location evidence="13">Nucleus</location>
    </subcellularLocation>
</comment>
<dbReference type="Gene3D" id="3.10.20.90">
    <property type="entry name" value="Phosphatidylinositol 3-kinase Catalytic Subunit, Chain A, domain 1"/>
    <property type="match status" value="1"/>
</dbReference>
<gene>
    <name evidence="19" type="ORF">TCAL_02058</name>
</gene>
<keyword evidence="6 12" id="KW-0863">Zinc-finger</keyword>
<evidence type="ECO:0000256" key="1">
    <source>
        <dbReference type="ARBA" id="ARBA00000900"/>
    </source>
</evidence>
<dbReference type="OMA" id="PNCDECE"/>
<sequence length="612" mass="69522">MHIKIRHGGQIYLLPDISKMSTIRSLRKKIQDKTGVEPKRQRLIAKGKQLDDDYTLIDYGVDVNCLVDVLERLELPRNEKEIFRLGINEDVKENAPQNGQFDSPEPEEKAIDIQDIYHGDPKDLVVECKQCNDNPKKKCGECGCKICRGKERPELNLMCDECEYCYHIFCLDPPLETIPDGDWYCPECKNDESEIVAPGAKLKASLKKSRMPSYQNKSNRDWGKGMATAGRTKSCTKVPSNHFGPIPGVEVGMCWKYRLQMSEQGVHRPPVAGIAGRPTEGAFSIVLAGGYEDDVDNGDEFYYTGAGGRDLSGNKRTAEQSFDQVLDKTNLAIAVSCDCKVDKEKGGEAKNWRKGKPIRVVRSEKLKKHSAYAPQEGCRYDGIYKVVKYWPEKGRSGYIVWRYLFRRDDNTPAPWTKEGRALIERNGFTCIYPEGHLEAMAEKAKSKDLKANPNIRQGTKRTRGNSSDGLDEDDFADMTKAKPTLITPAIKRFKKTTKYNIDADILSLMALDKRNSKLWDDVKQTELRTKFDFTNKVEENFQCLCCQDVIFKPITTSCGHNICHSCLKRAFKSEWTQCPSCRNDLKDEEIRVNHELESVLLKIFPGYDNGRS</sequence>
<evidence type="ECO:0000256" key="3">
    <source>
        <dbReference type="ARBA" id="ARBA00012483"/>
    </source>
</evidence>
<dbReference type="SUPFAM" id="SSF54236">
    <property type="entry name" value="Ubiquitin-like"/>
    <property type="match status" value="1"/>
</dbReference>
<evidence type="ECO:0000256" key="8">
    <source>
        <dbReference type="ARBA" id="ARBA00022833"/>
    </source>
</evidence>
<evidence type="ECO:0000256" key="9">
    <source>
        <dbReference type="ARBA" id="ARBA00023125"/>
    </source>
</evidence>
<organism evidence="19 20">
    <name type="scientific">Tigriopus californicus</name>
    <name type="common">Marine copepod</name>
    <dbReference type="NCBI Taxonomy" id="6832"/>
    <lineage>
        <taxon>Eukaryota</taxon>
        <taxon>Metazoa</taxon>
        <taxon>Ecdysozoa</taxon>
        <taxon>Arthropoda</taxon>
        <taxon>Crustacea</taxon>
        <taxon>Multicrustacea</taxon>
        <taxon>Hexanauplia</taxon>
        <taxon>Copepoda</taxon>
        <taxon>Harpacticoida</taxon>
        <taxon>Harpacticidae</taxon>
        <taxon>Tigriopus</taxon>
    </lineage>
</organism>
<keyword evidence="11" id="KW-0131">Cell cycle</keyword>
<dbReference type="PROSITE" id="PS50053">
    <property type="entry name" value="UBIQUITIN_2"/>
    <property type="match status" value="1"/>
</dbReference>
<protein>
    <recommendedName>
        <fullName evidence="3">RING-type E3 ubiquitin transferase</fullName>
        <ecNumber evidence="3">2.3.2.27</ecNumber>
    </recommendedName>
</protein>
<dbReference type="GO" id="GO:0003677">
    <property type="term" value="F:DNA binding"/>
    <property type="evidence" value="ECO:0007669"/>
    <property type="project" value="UniProtKB-KW"/>
</dbReference>
<dbReference type="InterPro" id="IPR019787">
    <property type="entry name" value="Znf_PHD-finger"/>
</dbReference>
<evidence type="ECO:0000256" key="7">
    <source>
        <dbReference type="ARBA" id="ARBA00022786"/>
    </source>
</evidence>
<reference evidence="19 20" key="1">
    <citation type="journal article" date="2018" name="Nat. Ecol. Evol.">
        <title>Genomic signatures of mitonuclear coevolution across populations of Tigriopus californicus.</title>
        <authorList>
            <person name="Barreto F.S."/>
            <person name="Watson E.T."/>
            <person name="Lima T.G."/>
            <person name="Willett C.S."/>
            <person name="Edmands S."/>
            <person name="Li W."/>
            <person name="Burton R.S."/>
        </authorList>
    </citation>
    <scope>NUCLEOTIDE SEQUENCE [LARGE SCALE GENOMIC DNA]</scope>
    <source>
        <strain evidence="19 20">San Diego</strain>
    </source>
</reference>
<dbReference type="GO" id="GO:0044027">
    <property type="term" value="P:negative regulation of gene expression via chromosomal CpG island methylation"/>
    <property type="evidence" value="ECO:0007669"/>
    <property type="project" value="TreeGrafter"/>
</dbReference>
<evidence type="ECO:0000256" key="13">
    <source>
        <dbReference type="PROSITE-ProRule" id="PRU00358"/>
    </source>
</evidence>
<evidence type="ECO:0000256" key="2">
    <source>
        <dbReference type="ARBA" id="ARBA00004906"/>
    </source>
</evidence>
<dbReference type="SUPFAM" id="SSF88697">
    <property type="entry name" value="PUA domain-like"/>
    <property type="match status" value="1"/>
</dbReference>
<dbReference type="OrthoDB" id="2270193at2759"/>
<dbReference type="SUPFAM" id="SSF57850">
    <property type="entry name" value="RING/U-box"/>
    <property type="match status" value="1"/>
</dbReference>
<dbReference type="Gene3D" id="3.30.40.10">
    <property type="entry name" value="Zinc/RING finger domain, C3HC4 (zinc finger)"/>
    <property type="match status" value="1"/>
</dbReference>
<feature type="domain" description="PHD-type" evidence="15">
    <location>
        <begin position="125"/>
        <end position="191"/>
    </location>
</feature>
<dbReference type="GO" id="GO:0061630">
    <property type="term" value="F:ubiquitin protein ligase activity"/>
    <property type="evidence" value="ECO:0007669"/>
    <property type="project" value="UniProtKB-EC"/>
</dbReference>
<dbReference type="SMART" id="SM00466">
    <property type="entry name" value="SRA"/>
    <property type="match status" value="1"/>
</dbReference>
<proteinExistence type="predicted"/>
<dbReference type="PROSITE" id="PS50089">
    <property type="entry name" value="ZF_RING_2"/>
    <property type="match status" value="1"/>
</dbReference>
<evidence type="ECO:0000259" key="16">
    <source>
        <dbReference type="PROSITE" id="PS50053"/>
    </source>
</evidence>
<dbReference type="PANTHER" id="PTHR14140:SF45">
    <property type="entry name" value="RING-TYPE E3 UBIQUITIN TRANSFERASE"/>
    <property type="match status" value="1"/>
</dbReference>
<dbReference type="InterPro" id="IPR000626">
    <property type="entry name" value="Ubiquitin-like_dom"/>
</dbReference>
<keyword evidence="8" id="KW-0862">Zinc</keyword>
<feature type="domain" description="YDG" evidence="18">
    <location>
        <begin position="244"/>
        <end position="407"/>
    </location>
</feature>
<dbReference type="SMART" id="SM00184">
    <property type="entry name" value="RING"/>
    <property type="match status" value="2"/>
</dbReference>
<dbReference type="EC" id="2.3.2.27" evidence="3"/>
<dbReference type="InterPro" id="IPR001841">
    <property type="entry name" value="Znf_RING"/>
</dbReference>
<dbReference type="PRINTS" id="PR00348">
    <property type="entry name" value="UBIQUITIN"/>
</dbReference>
<dbReference type="InterPro" id="IPR013083">
    <property type="entry name" value="Znf_RING/FYVE/PHD"/>
</dbReference>
<evidence type="ECO:0000256" key="6">
    <source>
        <dbReference type="ARBA" id="ARBA00022771"/>
    </source>
</evidence>
<feature type="domain" description="Ubiquitin-like" evidence="16">
    <location>
        <begin position="1"/>
        <end position="72"/>
    </location>
</feature>
<dbReference type="CDD" id="cd15525">
    <property type="entry name" value="PHD_UHRF1_2"/>
    <property type="match status" value="1"/>
</dbReference>
<dbReference type="Pfam" id="PF02182">
    <property type="entry name" value="SAD_SRA"/>
    <property type="match status" value="1"/>
</dbReference>
<dbReference type="Gene3D" id="2.30.280.10">
    <property type="entry name" value="SRA-YDG"/>
    <property type="match status" value="1"/>
</dbReference>
<dbReference type="InterPro" id="IPR015947">
    <property type="entry name" value="PUA-like_sf"/>
</dbReference>
<keyword evidence="9" id="KW-0238">DNA-binding</keyword>
<dbReference type="InterPro" id="IPR003105">
    <property type="entry name" value="SRA_YDG"/>
</dbReference>